<proteinExistence type="predicted"/>
<dbReference type="EMBL" id="CAEY01001083">
    <property type="status" value="NOT_ANNOTATED_CDS"/>
    <property type="molecule type" value="Genomic_DNA"/>
</dbReference>
<dbReference type="EnsemblMetazoa" id="tetur38g00590.1">
    <property type="protein sequence ID" value="tetur38g00590.1"/>
    <property type="gene ID" value="tetur38g00590"/>
</dbReference>
<evidence type="ECO:0000313" key="1">
    <source>
        <dbReference type="EnsemblMetazoa" id="tetur38g00590.1"/>
    </source>
</evidence>
<protein>
    <submittedName>
        <fullName evidence="1">Uncharacterized protein</fullName>
    </submittedName>
</protein>
<sequence length="40" mass="4550">MDSNQTRFTLSCDQSHVIIKNYHETGKLKQTLEMIGIIVG</sequence>
<organism evidence="1 2">
    <name type="scientific">Tetranychus urticae</name>
    <name type="common">Two-spotted spider mite</name>
    <dbReference type="NCBI Taxonomy" id="32264"/>
    <lineage>
        <taxon>Eukaryota</taxon>
        <taxon>Metazoa</taxon>
        <taxon>Ecdysozoa</taxon>
        <taxon>Arthropoda</taxon>
        <taxon>Chelicerata</taxon>
        <taxon>Arachnida</taxon>
        <taxon>Acari</taxon>
        <taxon>Acariformes</taxon>
        <taxon>Trombidiformes</taxon>
        <taxon>Prostigmata</taxon>
        <taxon>Eleutherengona</taxon>
        <taxon>Raphignathae</taxon>
        <taxon>Tetranychoidea</taxon>
        <taxon>Tetranychidae</taxon>
        <taxon>Tetranychus</taxon>
    </lineage>
</organism>
<dbReference type="AlphaFoldDB" id="T1L4F3"/>
<evidence type="ECO:0000313" key="2">
    <source>
        <dbReference type="Proteomes" id="UP000015104"/>
    </source>
</evidence>
<reference evidence="2" key="1">
    <citation type="submission" date="2011-08" db="EMBL/GenBank/DDBJ databases">
        <authorList>
            <person name="Rombauts S."/>
        </authorList>
    </citation>
    <scope>NUCLEOTIDE SEQUENCE</scope>
    <source>
        <strain evidence="2">London</strain>
    </source>
</reference>
<keyword evidence="2" id="KW-1185">Reference proteome</keyword>
<reference evidence="1" key="2">
    <citation type="submission" date="2015-06" db="UniProtKB">
        <authorList>
            <consortium name="EnsemblMetazoa"/>
        </authorList>
    </citation>
    <scope>IDENTIFICATION</scope>
</reference>
<dbReference type="HOGENOM" id="CLU_3300030_0_0_1"/>
<name>T1L4F3_TETUR</name>
<accession>T1L4F3</accession>
<dbReference type="Proteomes" id="UP000015104">
    <property type="component" value="Unassembled WGS sequence"/>
</dbReference>